<comment type="caution">
    <text evidence="5">The sequence shown here is derived from an EMBL/GenBank/DDBJ whole genome shotgun (WGS) entry which is preliminary data.</text>
</comment>
<keyword evidence="3" id="KW-0804">Transcription</keyword>
<gene>
    <name evidence="5" type="ORF">EGT73_17200</name>
</gene>
<dbReference type="InterPro" id="IPR052359">
    <property type="entry name" value="HTH-type_reg/antitoxin"/>
</dbReference>
<evidence type="ECO:0000313" key="6">
    <source>
        <dbReference type="Proteomes" id="UP000277537"/>
    </source>
</evidence>
<dbReference type="PANTHER" id="PTHR36511:SF4">
    <property type="entry name" value="ANTITOXIN MQSA"/>
    <property type="match status" value="1"/>
</dbReference>
<dbReference type="Gene3D" id="1.10.260.40">
    <property type="entry name" value="lambda repressor-like DNA-binding domains"/>
    <property type="match status" value="1"/>
</dbReference>
<name>A0A3R9G260_ACIJO</name>
<evidence type="ECO:0000259" key="4">
    <source>
        <dbReference type="PROSITE" id="PS50943"/>
    </source>
</evidence>
<dbReference type="EMBL" id="RHXE01000071">
    <property type="protein sequence ID" value="RSE17416.1"/>
    <property type="molecule type" value="Genomic_DNA"/>
</dbReference>
<keyword evidence="2" id="KW-0238">DNA-binding</keyword>
<evidence type="ECO:0000256" key="2">
    <source>
        <dbReference type="ARBA" id="ARBA00023125"/>
    </source>
</evidence>
<evidence type="ECO:0000256" key="1">
    <source>
        <dbReference type="ARBA" id="ARBA00023015"/>
    </source>
</evidence>
<dbReference type="PANTHER" id="PTHR36511">
    <property type="entry name" value="MERR FAMILY BACTERIAL REGULATORY PROTEIN"/>
    <property type="match status" value="1"/>
</dbReference>
<dbReference type="CDD" id="cd00093">
    <property type="entry name" value="HTH_XRE"/>
    <property type="match status" value="1"/>
</dbReference>
<dbReference type="Proteomes" id="UP000277537">
    <property type="component" value="Unassembled WGS sequence"/>
</dbReference>
<sequence>MMKNLQELVERDSSRDILAELDVALSQMRNGEAARETKYEVSPVCEARTAVGLSQQEFAELMGISKRTLQEWEQGRRVPTGAARTLIKVAIKYPEVLRELPAMS</sequence>
<dbReference type="GO" id="GO:0003677">
    <property type="term" value="F:DNA binding"/>
    <property type="evidence" value="ECO:0007669"/>
    <property type="project" value="UniProtKB-KW"/>
</dbReference>
<proteinExistence type="predicted"/>
<feature type="domain" description="HTH cro/C1-type" evidence="4">
    <location>
        <begin position="46"/>
        <end position="80"/>
    </location>
</feature>
<keyword evidence="1" id="KW-0805">Transcription regulation</keyword>
<dbReference type="InterPro" id="IPR001387">
    <property type="entry name" value="Cro/C1-type_HTH"/>
</dbReference>
<protein>
    <submittedName>
        <fullName evidence="5">Helix-turn-helix domain-containing protein</fullName>
    </submittedName>
</protein>
<accession>A0A3R9G260</accession>
<dbReference type="Pfam" id="PF01381">
    <property type="entry name" value="HTH_3"/>
    <property type="match status" value="1"/>
</dbReference>
<dbReference type="AlphaFoldDB" id="A0A3R9G260"/>
<reference evidence="5 6" key="1">
    <citation type="submission" date="2018-10" db="EMBL/GenBank/DDBJ databases">
        <title>Transmission dynamics of multidrug resistant bacteria on intensive care unit surfaces.</title>
        <authorList>
            <person name="D'Souza A.W."/>
            <person name="Potter R.F."/>
            <person name="Wallace M."/>
            <person name="Shupe A."/>
            <person name="Patel S."/>
            <person name="Sun S."/>
            <person name="Gul D."/>
            <person name="Kwon J.H."/>
            <person name="Andleeb S."/>
            <person name="Burnham C.-A.D."/>
            <person name="Dantas G."/>
        </authorList>
    </citation>
    <scope>NUCLEOTIDE SEQUENCE [LARGE SCALE GENOMIC DNA]</scope>
    <source>
        <strain evidence="5 6">AJ_385</strain>
    </source>
</reference>
<dbReference type="InterPro" id="IPR010982">
    <property type="entry name" value="Lambda_DNA-bd_dom_sf"/>
</dbReference>
<dbReference type="SUPFAM" id="SSF47413">
    <property type="entry name" value="lambda repressor-like DNA-binding domains"/>
    <property type="match status" value="1"/>
</dbReference>
<evidence type="ECO:0000256" key="3">
    <source>
        <dbReference type="ARBA" id="ARBA00023163"/>
    </source>
</evidence>
<dbReference type="SMART" id="SM00530">
    <property type="entry name" value="HTH_XRE"/>
    <property type="match status" value="1"/>
</dbReference>
<dbReference type="PROSITE" id="PS50943">
    <property type="entry name" value="HTH_CROC1"/>
    <property type="match status" value="1"/>
</dbReference>
<evidence type="ECO:0000313" key="5">
    <source>
        <dbReference type="EMBL" id="RSE17416.1"/>
    </source>
</evidence>
<organism evidence="5 6">
    <name type="scientific">Acinetobacter johnsonii</name>
    <dbReference type="NCBI Taxonomy" id="40214"/>
    <lineage>
        <taxon>Bacteria</taxon>
        <taxon>Pseudomonadati</taxon>
        <taxon>Pseudomonadota</taxon>
        <taxon>Gammaproteobacteria</taxon>
        <taxon>Moraxellales</taxon>
        <taxon>Moraxellaceae</taxon>
        <taxon>Acinetobacter</taxon>
    </lineage>
</organism>